<dbReference type="GO" id="GO:0016887">
    <property type="term" value="F:ATP hydrolysis activity"/>
    <property type="evidence" value="ECO:0007669"/>
    <property type="project" value="InterPro"/>
</dbReference>
<accession>A0A172UNR2</accession>
<dbReference type="InterPro" id="IPR003593">
    <property type="entry name" value="AAA+_ATPase"/>
</dbReference>
<dbReference type="KEGG" id="madi:A7U43_16280"/>
<dbReference type="SMART" id="SM00382">
    <property type="entry name" value="AAA"/>
    <property type="match status" value="1"/>
</dbReference>
<dbReference type="CDD" id="cd00009">
    <property type="entry name" value="AAA"/>
    <property type="match status" value="1"/>
</dbReference>
<dbReference type="Pfam" id="PF07728">
    <property type="entry name" value="AAA_5"/>
    <property type="match status" value="1"/>
</dbReference>
<dbReference type="SUPFAM" id="SSF52540">
    <property type="entry name" value="P-loop containing nucleoside triphosphate hydrolases"/>
    <property type="match status" value="1"/>
</dbReference>
<dbReference type="InterPro" id="IPR011704">
    <property type="entry name" value="ATPase_dyneun-rel_AAA"/>
</dbReference>
<keyword evidence="3" id="KW-1185">Reference proteome</keyword>
<evidence type="ECO:0000313" key="2">
    <source>
        <dbReference type="EMBL" id="ANE80656.1"/>
    </source>
</evidence>
<dbReference type="PANTHER" id="PTHR37291">
    <property type="entry name" value="5-METHYLCYTOSINE-SPECIFIC RESTRICTION ENZYME B"/>
    <property type="match status" value="1"/>
</dbReference>
<gene>
    <name evidence="2" type="ORF">A7U43_16280</name>
</gene>
<dbReference type="STRING" id="1682113.A7U43_16280"/>
<dbReference type="InterPro" id="IPR027417">
    <property type="entry name" value="P-loop_NTPase"/>
</dbReference>
<name>A0A172UNR2_9MYCO</name>
<proteinExistence type="predicted"/>
<dbReference type="REBASE" id="153500">
    <property type="entry name" value="MspRL4McrBCP"/>
</dbReference>
<dbReference type="Proteomes" id="UP000077143">
    <property type="component" value="Chromosome"/>
</dbReference>
<dbReference type="EMBL" id="CP015596">
    <property type="protein sequence ID" value="ANE80656.1"/>
    <property type="molecule type" value="Genomic_DNA"/>
</dbReference>
<evidence type="ECO:0000313" key="3">
    <source>
        <dbReference type="Proteomes" id="UP000077143"/>
    </source>
</evidence>
<sequence length="737" mass="82463">MSTGPTDHTMWGIHNDQADIDPVADGAVRIGWDDTGDLSQLSASRDAFKQRLAETMPAVEQKSIPGSAGTLYRFVHEIKVGDVIVSPNRNKRTLNIGRVNGAYQFQPEADIHRHWRPVEWLAVDVPRDELSEAAQNEISSLITLFKINTGREEVEQIIAKPTSMTADFTWTTFYPELADRILGYANDREALLQKVWSVAEASGFPHLFKYLKGDHRLDGSYGPLRDVDPFTVLGSFNRGIKQDARAAIAEAFAGEFGVTAPVPTQFSGVPVANNLKSWFIRWEVDRGPHDIDTLWRLAAAAVAYARNADENTREDLVSAFDECPMSHTRLLTMGLYWIRPATFAAYDNVNVAFIKKDLPDVVTKLALGAKITGEQFLANTETLQSWLASSSTPYNKICELSYAAWVDALGTQDAHDHTAGQPLTDAPLAEVAEIAEEPDDPYDVTSIREDGCFLAEDELQPMLERLRSKKNLVLQGPPGTGKTWLARRLGWALCNERDTSRVQILQFHPSLAYEDFVRGWRPSTSSTGGALTLEDGPFLQACQQATDDPARDYVLVIEEINRGNPAQVLGELLTLIEADKRNPSSAMRLAYPRSPDERFHVPSNLHLIGTMNVADRSLAIVDMALRRRFAFIELRPRLGEDWVEYVGQLGYDPKLLEIYGQRVHALNEQISNDSALGRQYCVGHSYFTPTVELDTTGLDTKQWWERVVDTDVRPLLEEYWFDRPDLADEACKKLLGA</sequence>
<protein>
    <recommendedName>
        <fullName evidence="1">AAA+ ATPase domain-containing protein</fullName>
    </recommendedName>
</protein>
<dbReference type="AlphaFoldDB" id="A0A172UNR2"/>
<reference evidence="2 3" key="1">
    <citation type="submission" date="2016-05" db="EMBL/GenBank/DDBJ databases">
        <title>Complete genome sequence of a phthalic acid esters degrading Mycobacterium sp. YC-RL4.</title>
        <authorList>
            <person name="Ren L."/>
            <person name="Fan S."/>
            <person name="Ruth N."/>
            <person name="Jia Y."/>
            <person name="Wang J."/>
            <person name="Qiao C."/>
        </authorList>
    </citation>
    <scope>NUCLEOTIDE SEQUENCE [LARGE SCALE GENOMIC DNA]</scope>
    <source>
        <strain evidence="2 3">YC-RL4</strain>
    </source>
</reference>
<dbReference type="GO" id="GO:0005524">
    <property type="term" value="F:ATP binding"/>
    <property type="evidence" value="ECO:0007669"/>
    <property type="project" value="InterPro"/>
</dbReference>
<evidence type="ECO:0000259" key="1">
    <source>
        <dbReference type="SMART" id="SM00382"/>
    </source>
</evidence>
<dbReference type="Gene3D" id="3.40.50.300">
    <property type="entry name" value="P-loop containing nucleotide triphosphate hydrolases"/>
    <property type="match status" value="1"/>
</dbReference>
<organism evidence="2 3">
    <name type="scientific">Mycobacterium adipatum</name>
    <dbReference type="NCBI Taxonomy" id="1682113"/>
    <lineage>
        <taxon>Bacteria</taxon>
        <taxon>Bacillati</taxon>
        <taxon>Actinomycetota</taxon>
        <taxon>Actinomycetes</taxon>
        <taxon>Mycobacteriales</taxon>
        <taxon>Mycobacteriaceae</taxon>
        <taxon>Mycobacterium</taxon>
    </lineage>
</organism>
<dbReference type="InterPro" id="IPR052934">
    <property type="entry name" value="Methyl-DNA_Rec/Restrict_Enz"/>
</dbReference>
<dbReference type="RefSeq" id="WP_067997266.1">
    <property type="nucleotide sequence ID" value="NZ_CP015596.1"/>
</dbReference>
<feature type="domain" description="AAA+ ATPase" evidence="1">
    <location>
        <begin position="468"/>
        <end position="639"/>
    </location>
</feature>
<dbReference type="PANTHER" id="PTHR37291:SF1">
    <property type="entry name" value="TYPE IV METHYL-DIRECTED RESTRICTION ENZYME ECOKMCRB SUBUNIT"/>
    <property type="match status" value="1"/>
</dbReference>